<dbReference type="EMBL" id="JBBPFD010000717">
    <property type="protein sequence ID" value="KAK7877147.1"/>
    <property type="molecule type" value="Genomic_DNA"/>
</dbReference>
<name>A0AAW0MCJ9_9GOBI</name>
<proteinExistence type="predicted"/>
<protein>
    <recommendedName>
        <fullName evidence="3">Secreted protein</fullName>
    </recommendedName>
</protein>
<evidence type="ECO:0008006" key="3">
    <source>
        <dbReference type="Google" id="ProtNLM"/>
    </source>
</evidence>
<keyword evidence="2" id="KW-1185">Reference proteome</keyword>
<evidence type="ECO:0000313" key="2">
    <source>
        <dbReference type="Proteomes" id="UP001460270"/>
    </source>
</evidence>
<evidence type="ECO:0000313" key="1">
    <source>
        <dbReference type="EMBL" id="KAK7877147.1"/>
    </source>
</evidence>
<organism evidence="1 2">
    <name type="scientific">Mugilogobius chulae</name>
    <name type="common">yellowstripe goby</name>
    <dbReference type="NCBI Taxonomy" id="88201"/>
    <lineage>
        <taxon>Eukaryota</taxon>
        <taxon>Metazoa</taxon>
        <taxon>Chordata</taxon>
        <taxon>Craniata</taxon>
        <taxon>Vertebrata</taxon>
        <taxon>Euteleostomi</taxon>
        <taxon>Actinopterygii</taxon>
        <taxon>Neopterygii</taxon>
        <taxon>Teleostei</taxon>
        <taxon>Neoteleostei</taxon>
        <taxon>Acanthomorphata</taxon>
        <taxon>Gobiaria</taxon>
        <taxon>Gobiiformes</taxon>
        <taxon>Gobioidei</taxon>
        <taxon>Gobiidae</taxon>
        <taxon>Gobionellinae</taxon>
        <taxon>Mugilogobius</taxon>
    </lineage>
</organism>
<dbReference type="AlphaFoldDB" id="A0AAW0MCJ9"/>
<gene>
    <name evidence="1" type="ORF">WMY93_032127</name>
</gene>
<comment type="caution">
    <text evidence="1">The sequence shown here is derived from an EMBL/GenBank/DDBJ whole genome shotgun (WGS) entry which is preliminary data.</text>
</comment>
<sequence>MLMLAGSLADSQPGRGSLVFCGGAVVAKRHCHCSRNNVKRRARGRLQSSQSSSDFRTESAAVIHRVWCSTKQDSWFCARFPWSRWAVPWVARRSSVSSFVSRSSAPSPTSP</sequence>
<accession>A0AAW0MCJ9</accession>
<dbReference type="Proteomes" id="UP001460270">
    <property type="component" value="Unassembled WGS sequence"/>
</dbReference>
<reference evidence="2" key="1">
    <citation type="submission" date="2024-04" db="EMBL/GenBank/DDBJ databases">
        <title>Salinicola lusitanus LLJ914,a marine bacterium isolated from the Okinawa Trough.</title>
        <authorList>
            <person name="Li J."/>
        </authorList>
    </citation>
    <scope>NUCLEOTIDE SEQUENCE [LARGE SCALE GENOMIC DNA]</scope>
</reference>